<dbReference type="GO" id="GO:0016121">
    <property type="term" value="P:carotene catabolic process"/>
    <property type="evidence" value="ECO:0007669"/>
    <property type="project" value="TreeGrafter"/>
</dbReference>
<sequence>MVIASSLHPCICKASPDFRHSSSLGGRTQPTSTATNRKKPLFQELQRRLSFGIDEASKALETAKLGFLDAFVDSTFKFCDQPMLPSESNFAPVNEISEAIEILQIEGEIPEDFPEGSNPLFGALHSTVSIFGKSREIWVEGEGMLHAIYFTKNSSDTWSVSYANRYVQSETLKIEKTRQKPCFLPAIMGDSAAIIAAYILNYMRFGRVNKNISNTNVFEHAGRVYAVSENHLPQEICIKNLDTGDSWDINGEWDRPFTAHPKVAPGSGELVIYGSDAKRPFLIIGVVSADGTQLKHKVDLNLDRCILCHDIGVTLKLIKFEKDSYARIGVMPRYGNAGSVMWFDVEPFCMFHFINCFEEGDEVVIRGLRSADSIIPGPRISLNKHDLLSDPIKYTVKQGINEGFFSRLYQWRLNMKTKAVSGEYLTGTEFSMEFPMINNHYMGLHHSYAYAQVVDSLASSYGVNEKVILKYGGLAKLCLEERDNVIAEVHIIDAQRFEGAPVAKIILPQRIPYGFHGTFITSKHNDMM</sequence>
<evidence type="ECO:0000313" key="10">
    <source>
        <dbReference type="EnsemblPlants" id="OPUNC09G04750.1"/>
    </source>
</evidence>
<dbReference type="GO" id="GO:0010436">
    <property type="term" value="F:carotenoid dioxygenase activity"/>
    <property type="evidence" value="ECO:0007669"/>
    <property type="project" value="TreeGrafter"/>
</dbReference>
<reference evidence="10" key="2">
    <citation type="submission" date="2018-05" db="EMBL/GenBank/DDBJ databases">
        <title>OpunRS2 (Oryza punctata Reference Sequence Version 2).</title>
        <authorList>
            <person name="Zhang J."/>
            <person name="Kudrna D."/>
            <person name="Lee S."/>
            <person name="Talag J."/>
            <person name="Welchert J."/>
            <person name="Wing R.A."/>
        </authorList>
    </citation>
    <scope>NUCLEOTIDE SEQUENCE [LARGE SCALE GENOMIC DNA]</scope>
</reference>
<dbReference type="Pfam" id="PF03055">
    <property type="entry name" value="RPE65"/>
    <property type="match status" value="3"/>
</dbReference>
<reference evidence="10" key="1">
    <citation type="submission" date="2015-04" db="UniProtKB">
        <authorList>
            <consortium name="EnsemblPlants"/>
        </authorList>
    </citation>
    <scope>IDENTIFICATION</scope>
</reference>
<keyword evidence="5" id="KW-0809">Transit peptide</keyword>
<keyword evidence="11" id="KW-1185">Reference proteome</keyword>
<dbReference type="AlphaFoldDB" id="A0A0E0LZR9"/>
<keyword evidence="6" id="KW-0560">Oxidoreductase</keyword>
<dbReference type="GO" id="GO:0046872">
    <property type="term" value="F:metal ion binding"/>
    <property type="evidence" value="ECO:0007669"/>
    <property type="project" value="UniProtKB-KW"/>
</dbReference>
<evidence type="ECO:0000256" key="5">
    <source>
        <dbReference type="ARBA" id="ARBA00022946"/>
    </source>
</evidence>
<feature type="binding site" evidence="8">
    <location>
        <position position="309"/>
    </location>
    <ligand>
        <name>Fe cation</name>
        <dbReference type="ChEBI" id="CHEBI:24875"/>
        <note>catalytic</note>
    </ligand>
</feature>
<comment type="similarity">
    <text evidence="2">Belongs to the carotenoid oxygenase family.</text>
</comment>
<dbReference type="EnsemblPlants" id="OPUNC09G04750.1">
    <property type="protein sequence ID" value="OPUNC09G04750.1"/>
    <property type="gene ID" value="OPUNC09G04750"/>
</dbReference>
<evidence type="ECO:0000256" key="2">
    <source>
        <dbReference type="ARBA" id="ARBA00006787"/>
    </source>
</evidence>
<organism evidence="10">
    <name type="scientific">Oryza punctata</name>
    <name type="common">Red rice</name>
    <dbReference type="NCBI Taxonomy" id="4537"/>
    <lineage>
        <taxon>Eukaryota</taxon>
        <taxon>Viridiplantae</taxon>
        <taxon>Streptophyta</taxon>
        <taxon>Embryophyta</taxon>
        <taxon>Tracheophyta</taxon>
        <taxon>Spermatophyta</taxon>
        <taxon>Magnoliopsida</taxon>
        <taxon>Liliopsida</taxon>
        <taxon>Poales</taxon>
        <taxon>Poaceae</taxon>
        <taxon>BOP clade</taxon>
        <taxon>Oryzoideae</taxon>
        <taxon>Oryzeae</taxon>
        <taxon>Oryzinae</taxon>
        <taxon>Oryza</taxon>
    </lineage>
</organism>
<feature type="compositionally biased region" description="Polar residues" evidence="9">
    <location>
        <begin position="21"/>
        <end position="35"/>
    </location>
</feature>
<feature type="region of interest" description="Disordered" evidence="9">
    <location>
        <begin position="19"/>
        <end position="39"/>
    </location>
</feature>
<proteinExistence type="inferred from homology"/>
<evidence type="ECO:0000256" key="1">
    <source>
        <dbReference type="ARBA" id="ARBA00004229"/>
    </source>
</evidence>
<comment type="cofactor">
    <cofactor evidence="8">
        <name>Fe(2+)</name>
        <dbReference type="ChEBI" id="CHEBI:29033"/>
    </cofactor>
    <text evidence="8">Binds 1 Fe(2+) ion per subunit.</text>
</comment>
<evidence type="ECO:0000256" key="3">
    <source>
        <dbReference type="ARBA" id="ARBA00022640"/>
    </source>
</evidence>
<dbReference type="HOGENOM" id="CLU_016472_2_1_1"/>
<dbReference type="InterPro" id="IPR004294">
    <property type="entry name" value="Carotenoid_Oase"/>
</dbReference>
<dbReference type="Gramene" id="OPUNC09G04750.1">
    <property type="protein sequence ID" value="OPUNC09G04750.1"/>
    <property type="gene ID" value="OPUNC09G04750"/>
</dbReference>
<dbReference type="STRING" id="4537.A0A0E0LZR9"/>
<name>A0A0E0LZR9_ORYPU</name>
<comment type="subcellular location">
    <subcellularLocation>
        <location evidence="1">Plastid</location>
        <location evidence="1">Chloroplast</location>
    </subcellularLocation>
</comment>
<dbReference type="PANTHER" id="PTHR10543:SF145">
    <property type="entry name" value="OS09G0321200 PROTEIN"/>
    <property type="match status" value="1"/>
</dbReference>
<dbReference type="Proteomes" id="UP000026962">
    <property type="component" value="Chromosome 9"/>
</dbReference>
<keyword evidence="3" id="KW-0934">Plastid</keyword>
<accession>A0A0E0LZR9</accession>
<keyword evidence="7 8" id="KW-0408">Iron</keyword>
<dbReference type="OMA" id="WDINGEW"/>
<evidence type="ECO:0000256" key="8">
    <source>
        <dbReference type="PIRSR" id="PIRSR604294-1"/>
    </source>
</evidence>
<protein>
    <submittedName>
        <fullName evidence="10">Uncharacterized protein</fullName>
    </submittedName>
</protein>
<feature type="binding site" evidence="8">
    <location>
        <position position="352"/>
    </location>
    <ligand>
        <name>Fe cation</name>
        <dbReference type="ChEBI" id="CHEBI:24875"/>
        <note>catalytic</note>
    </ligand>
</feature>
<evidence type="ECO:0000256" key="7">
    <source>
        <dbReference type="ARBA" id="ARBA00023004"/>
    </source>
</evidence>
<keyword evidence="4 8" id="KW-0479">Metal-binding</keyword>
<evidence type="ECO:0000313" key="11">
    <source>
        <dbReference type="Proteomes" id="UP000026962"/>
    </source>
</evidence>
<keyword evidence="6" id="KW-0223">Dioxygenase</keyword>
<evidence type="ECO:0000256" key="4">
    <source>
        <dbReference type="ARBA" id="ARBA00022723"/>
    </source>
</evidence>
<evidence type="ECO:0000256" key="6">
    <source>
        <dbReference type="ARBA" id="ARBA00022964"/>
    </source>
</evidence>
<evidence type="ECO:0000256" key="9">
    <source>
        <dbReference type="SAM" id="MobiDB-lite"/>
    </source>
</evidence>
<feature type="binding site" evidence="8">
    <location>
        <position position="516"/>
    </location>
    <ligand>
        <name>Fe cation</name>
        <dbReference type="ChEBI" id="CHEBI:24875"/>
        <note>catalytic</note>
    </ligand>
</feature>
<dbReference type="eggNOG" id="KOG1285">
    <property type="taxonomic scope" value="Eukaryota"/>
</dbReference>
<dbReference type="PANTHER" id="PTHR10543">
    <property type="entry name" value="BETA-CAROTENE DIOXYGENASE"/>
    <property type="match status" value="1"/>
</dbReference>
<dbReference type="GO" id="GO:0009570">
    <property type="term" value="C:chloroplast stroma"/>
    <property type="evidence" value="ECO:0007669"/>
    <property type="project" value="TreeGrafter"/>
</dbReference>
<feature type="binding site" evidence="8">
    <location>
        <position position="260"/>
    </location>
    <ligand>
        <name>Fe cation</name>
        <dbReference type="ChEBI" id="CHEBI:24875"/>
        <note>catalytic</note>
    </ligand>
</feature>